<dbReference type="AlphaFoldDB" id="A0A0L6CLD8"/>
<gene>
    <name evidence="1" type="ORF">VV01_17835</name>
</gene>
<dbReference type="OrthoDB" id="5195927at2"/>
<dbReference type="EMBL" id="LAIR01000002">
    <property type="protein sequence ID" value="KNX38582.1"/>
    <property type="molecule type" value="Genomic_DNA"/>
</dbReference>
<dbReference type="Proteomes" id="UP000037397">
    <property type="component" value="Unassembled WGS sequence"/>
</dbReference>
<name>A0A0L6CLD8_9MICO</name>
<evidence type="ECO:0000313" key="1">
    <source>
        <dbReference type="EMBL" id="KNX38582.1"/>
    </source>
</evidence>
<dbReference type="RefSeq" id="WP_050671061.1">
    <property type="nucleotide sequence ID" value="NZ_LAIR01000002.1"/>
</dbReference>
<organism evidence="1 2">
    <name type="scientific">Luteipulveratus halotolerans</name>
    <dbReference type="NCBI Taxonomy" id="1631356"/>
    <lineage>
        <taxon>Bacteria</taxon>
        <taxon>Bacillati</taxon>
        <taxon>Actinomycetota</taxon>
        <taxon>Actinomycetes</taxon>
        <taxon>Micrococcales</taxon>
        <taxon>Dermacoccaceae</taxon>
        <taxon>Luteipulveratus</taxon>
    </lineage>
</organism>
<accession>A0A0L6CLD8</accession>
<comment type="caution">
    <text evidence="1">The sequence shown here is derived from an EMBL/GenBank/DDBJ whole genome shotgun (WGS) entry which is preliminary data.</text>
</comment>
<sequence length="109" mass="12281">MLLRHPDRLLAGVREVLEPVLMPLADEPVVQRLLREVSAGRDRFIRAQEGVLGALNLPTATDVARLERRMRAPADALDRLDEQLERVEARLRRIEGAVTHEPTTSTAQE</sequence>
<protein>
    <submittedName>
        <fullName evidence="1">Uncharacterized protein</fullName>
    </submittedName>
</protein>
<reference evidence="2" key="1">
    <citation type="submission" date="2015-03" db="EMBL/GenBank/DDBJ databases">
        <title>Luteipulveratus halotolerans sp. nov., a novel actinobacterium (Dermacoccaceae) from Sarawak, Malaysia.</title>
        <authorList>
            <person name="Juboi H."/>
            <person name="Basik A."/>
            <person name="Shamsul S.S."/>
            <person name="Arnold P."/>
            <person name="Schmitt E.K."/>
            <person name="Sanglier J.-J."/>
            <person name="Yeo T."/>
        </authorList>
    </citation>
    <scope>NUCLEOTIDE SEQUENCE [LARGE SCALE GENOMIC DNA]</scope>
    <source>
        <strain evidence="2">C296001</strain>
    </source>
</reference>
<dbReference type="STRING" id="1631356.VV01_17835"/>
<evidence type="ECO:0000313" key="2">
    <source>
        <dbReference type="Proteomes" id="UP000037397"/>
    </source>
</evidence>
<keyword evidence="2" id="KW-1185">Reference proteome</keyword>
<proteinExistence type="predicted"/>